<dbReference type="PANTHER" id="PTHR46098:SF1">
    <property type="entry name" value="TRNA (CYTOSINE(38)-C(5))-METHYLTRANSFERASE"/>
    <property type="match status" value="1"/>
</dbReference>
<dbReference type="Gene3D" id="3.90.120.10">
    <property type="entry name" value="DNA Methylase, subunit A, domain 2"/>
    <property type="match status" value="1"/>
</dbReference>
<reference evidence="8 9" key="1">
    <citation type="submission" date="2016-08" db="EMBL/GenBank/DDBJ databases">
        <title>A Parts List for Fungal Cellulosomes Revealed by Comparative Genomics.</title>
        <authorList>
            <consortium name="DOE Joint Genome Institute"/>
            <person name="Haitjema C.H."/>
            <person name="Gilmore S.P."/>
            <person name="Henske J.K."/>
            <person name="Solomon K.V."/>
            <person name="De Groot R."/>
            <person name="Kuo A."/>
            <person name="Mondo S.J."/>
            <person name="Salamov A.A."/>
            <person name="Labutti K."/>
            <person name="Zhao Z."/>
            <person name="Chiniquy J."/>
            <person name="Barry K."/>
            <person name="Brewer H.M."/>
            <person name="Purvine S.O."/>
            <person name="Wright A.T."/>
            <person name="Boxma B."/>
            <person name="Van Alen T."/>
            <person name="Hackstein J.H."/>
            <person name="Baker S.E."/>
            <person name="Grigoriev I.V."/>
            <person name="O'Malley M.A."/>
        </authorList>
    </citation>
    <scope>NUCLEOTIDE SEQUENCE [LARGE SCALE GENOMIC DNA]</scope>
    <source>
        <strain evidence="8 9">S4</strain>
    </source>
</reference>
<accession>A0A1Y1XAF8</accession>
<feature type="active site" evidence="7">
    <location>
        <position position="121"/>
    </location>
</feature>
<dbReference type="GO" id="GO:0008168">
    <property type="term" value="F:methyltransferase activity"/>
    <property type="evidence" value="ECO:0007669"/>
    <property type="project" value="UniProtKB-KW"/>
</dbReference>
<evidence type="ECO:0000256" key="1">
    <source>
        <dbReference type="ARBA" id="ARBA00022603"/>
    </source>
</evidence>
<name>A0A1Y1XAF8_9FUNG</name>
<dbReference type="AlphaFoldDB" id="A0A1Y1XAF8"/>
<dbReference type="Pfam" id="PF00145">
    <property type="entry name" value="DNA_methylase"/>
    <property type="match status" value="1"/>
</dbReference>
<gene>
    <name evidence="8" type="ORF">BCR32DRAFT_231683</name>
</gene>
<reference evidence="8 9" key="2">
    <citation type="submission" date="2016-08" db="EMBL/GenBank/DDBJ databases">
        <title>Pervasive Adenine N6-methylation of Active Genes in Fungi.</title>
        <authorList>
            <consortium name="DOE Joint Genome Institute"/>
            <person name="Mondo S.J."/>
            <person name="Dannebaum R.O."/>
            <person name="Kuo R.C."/>
            <person name="Labutti K."/>
            <person name="Haridas S."/>
            <person name="Kuo A."/>
            <person name="Salamov A."/>
            <person name="Ahrendt S.R."/>
            <person name="Lipzen A."/>
            <person name="Sullivan W."/>
            <person name="Andreopoulos W.B."/>
            <person name="Clum A."/>
            <person name="Lindquist E."/>
            <person name="Daum C."/>
            <person name="Ramamoorthy G.K."/>
            <person name="Gryganskyi A."/>
            <person name="Culley D."/>
            <person name="Magnuson J.K."/>
            <person name="James T.Y."/>
            <person name="O'Malley M.A."/>
            <person name="Stajich J.E."/>
            <person name="Spatafora J.W."/>
            <person name="Visel A."/>
            <person name="Grigoriev I.V."/>
        </authorList>
    </citation>
    <scope>NUCLEOTIDE SEQUENCE [LARGE SCALE GENOMIC DNA]</scope>
    <source>
        <strain evidence="8 9">S4</strain>
    </source>
</reference>
<evidence type="ECO:0000313" key="8">
    <source>
        <dbReference type="EMBL" id="ORX82761.1"/>
    </source>
</evidence>
<keyword evidence="1 7" id="KW-0489">Methyltransferase</keyword>
<dbReference type="PROSITE" id="PS51679">
    <property type="entry name" value="SAM_MT_C5"/>
    <property type="match status" value="1"/>
</dbReference>
<dbReference type="Gene3D" id="3.40.50.150">
    <property type="entry name" value="Vaccinia Virus protein VP39"/>
    <property type="match status" value="1"/>
</dbReference>
<evidence type="ECO:0000256" key="5">
    <source>
        <dbReference type="ARBA" id="ARBA00039681"/>
    </source>
</evidence>
<protein>
    <recommendedName>
        <fullName evidence="5">tRNA (cytosine(38)-C(5))-methyltransferase</fullName>
        <ecNumber evidence="4">2.1.1.204</ecNumber>
    </recommendedName>
    <alternativeName>
        <fullName evidence="6">DNA (cytosine-5)-methyltransferase-like protein 2</fullName>
    </alternativeName>
</protein>
<dbReference type="SUPFAM" id="SSF53335">
    <property type="entry name" value="S-adenosyl-L-methionine-dependent methyltransferases"/>
    <property type="match status" value="1"/>
</dbReference>
<dbReference type="STRING" id="1754192.A0A1Y1XAF8"/>
<comment type="caution">
    <text evidence="8">The sequence shown here is derived from an EMBL/GenBank/DDBJ whole genome shotgun (WGS) entry which is preliminary data.</text>
</comment>
<sequence length="408" mass="47465">MEKGIKRKNNQDNISIENDIINDNKLKKSKSNNNSSNNDNNNNNESLRILEFFCGIGGMHYAFEQSGMEGVVVASFDINVNTNLCYQHNFNIKPVNTIIDSLKVEKIESYKANCWLMSPPCQPYTRGGKNLDDEDHRAAGLLNLINILPKLNNPPKYIFLENVVNFEISRSREKLIKQLDEMGYEMNEHLVTPTQFGIPNDRARYYLSARLPLNKKIETGKYLDNCKFYREPNFLNKINESDLPSLSNYRENLSEEDELKYHVPDKYILKRYKFRFDIVKPNENKCSCFTKAYGSHHVIGTGSFLQTKKFEKKYNFDNPETLLDLGLRFFTPNEIALLHAFPIKYDLLNKSENSKAPDYTTISKHSFSFPEEMTQIQRYRALGNSLNVYVVAMLLKHVLFNYDNKDFQ</sequence>
<dbReference type="InterPro" id="IPR031303">
    <property type="entry name" value="C5_meth_CS"/>
</dbReference>
<evidence type="ECO:0000256" key="4">
    <source>
        <dbReference type="ARBA" id="ARBA00039081"/>
    </source>
</evidence>
<dbReference type="PRINTS" id="PR00105">
    <property type="entry name" value="C5METTRFRASE"/>
</dbReference>
<comment type="similarity">
    <text evidence="7">Belongs to the class I-like SAM-binding methyltransferase superfamily. C5-methyltransferase family.</text>
</comment>
<keyword evidence="9" id="KW-1185">Reference proteome</keyword>
<evidence type="ECO:0000256" key="2">
    <source>
        <dbReference type="ARBA" id="ARBA00022679"/>
    </source>
</evidence>
<dbReference type="InterPro" id="IPR050750">
    <property type="entry name" value="C5-MTase"/>
</dbReference>
<evidence type="ECO:0000313" key="9">
    <source>
        <dbReference type="Proteomes" id="UP000193944"/>
    </source>
</evidence>
<dbReference type="PROSITE" id="PS00095">
    <property type="entry name" value="C5_MTASE_2"/>
    <property type="match status" value="1"/>
</dbReference>
<dbReference type="InterPro" id="IPR029063">
    <property type="entry name" value="SAM-dependent_MTases_sf"/>
</dbReference>
<evidence type="ECO:0000256" key="7">
    <source>
        <dbReference type="PROSITE-ProRule" id="PRU01016"/>
    </source>
</evidence>
<keyword evidence="2 7" id="KW-0808">Transferase</keyword>
<dbReference type="GO" id="GO:0005634">
    <property type="term" value="C:nucleus"/>
    <property type="evidence" value="ECO:0007669"/>
    <property type="project" value="TreeGrafter"/>
</dbReference>
<proteinExistence type="inferred from homology"/>
<keyword evidence="3 7" id="KW-0949">S-adenosyl-L-methionine</keyword>
<evidence type="ECO:0000256" key="6">
    <source>
        <dbReference type="ARBA" id="ARBA00042810"/>
    </source>
</evidence>
<dbReference type="EC" id="2.1.1.204" evidence="4"/>
<dbReference type="GO" id="GO:0032259">
    <property type="term" value="P:methylation"/>
    <property type="evidence" value="ECO:0007669"/>
    <property type="project" value="UniProtKB-KW"/>
</dbReference>
<dbReference type="OrthoDB" id="414133at2759"/>
<evidence type="ECO:0000256" key="3">
    <source>
        <dbReference type="ARBA" id="ARBA00022691"/>
    </source>
</evidence>
<dbReference type="InterPro" id="IPR001525">
    <property type="entry name" value="C5_MeTfrase"/>
</dbReference>
<dbReference type="EMBL" id="MCFG01000087">
    <property type="protein sequence ID" value="ORX82761.1"/>
    <property type="molecule type" value="Genomic_DNA"/>
</dbReference>
<organism evidence="8 9">
    <name type="scientific">Anaeromyces robustus</name>
    <dbReference type="NCBI Taxonomy" id="1754192"/>
    <lineage>
        <taxon>Eukaryota</taxon>
        <taxon>Fungi</taxon>
        <taxon>Fungi incertae sedis</taxon>
        <taxon>Chytridiomycota</taxon>
        <taxon>Chytridiomycota incertae sedis</taxon>
        <taxon>Neocallimastigomycetes</taxon>
        <taxon>Neocallimastigales</taxon>
        <taxon>Neocallimastigaceae</taxon>
        <taxon>Anaeromyces</taxon>
    </lineage>
</organism>
<dbReference type="Proteomes" id="UP000193944">
    <property type="component" value="Unassembled WGS sequence"/>
</dbReference>
<dbReference type="PANTHER" id="PTHR46098">
    <property type="entry name" value="TRNA (CYTOSINE(38)-C(5))-METHYLTRANSFERASE"/>
    <property type="match status" value="1"/>
</dbReference>